<evidence type="ECO:0000256" key="1">
    <source>
        <dbReference type="ARBA" id="ARBA00022741"/>
    </source>
</evidence>
<dbReference type="InterPro" id="IPR027417">
    <property type="entry name" value="P-loop_NTPase"/>
</dbReference>
<evidence type="ECO:0000259" key="4">
    <source>
        <dbReference type="Pfam" id="PF14490"/>
    </source>
</evidence>
<dbReference type="InterPro" id="IPR050534">
    <property type="entry name" value="Coronavir_polyprotein_1ab"/>
</dbReference>
<dbReference type="Pfam" id="PF13538">
    <property type="entry name" value="UvrD_C_2"/>
    <property type="match status" value="1"/>
</dbReference>
<accession>A0A0F9IA82</accession>
<feature type="non-terminal residue" evidence="5">
    <location>
        <position position="1"/>
    </location>
</feature>
<sequence>GPDSLRIAKEHPEKVAAEVRGLTLEKAEAAQAYFKQIEALEASMIELTELLGGRGLPKRLISDAIGKWGATAAEHIREHPYELMVFGGVDFLGADKLYLDLGHPPEAIERQALCVVQSLRSSNEGHTWFEISHCRQALLEKVAGVDVNLTNALWDAFDRGLIVKKVVDDRTWVAEAKKARNEETIAECVHDAGIEKQFGNLVMHPASNGEEGPTEHQSLEISRASGKIGVLAGGPGCGKTFCLASIIQQITSGSIAVCAPTGKAAVRATESLAAQDVAIRATTIHRLLGVEKLDDGGWVFSHNRMNPLPIRYIFVDEASMIDVDLAASLLSARAAGTHVLFVGDPNQLAPVGHGAPLRDMIAAGIPTGTLTEIHRNAGRIVQCCKEIREKHTFTPSPKLDLVNGENLIVTERTSPAAQIYELQSNLERLQDSKWHPAWDTFVLVAVNKKSPLGRQALNRTLQAQLNPAGRQVAGNSFRVNDKVICLTNSLLPADKKDGPEADEDGKIYVANGEIGRVVDATPAMTIVKLDCPDRVVRVPKSQAENGDGNGSGDDATDTGCSWDLGYAITVHKSQGSEAPIVFMMIDEFPGAKRLCRREWIFTGISRAKVACIGIGRLATARGFCRTSGLGKRKTFLKELITGELT</sequence>
<dbReference type="Gene3D" id="3.40.50.300">
    <property type="entry name" value="P-loop containing nucleotide triphosphate hydrolases"/>
    <property type="match status" value="2"/>
</dbReference>
<dbReference type="GO" id="GO:0003678">
    <property type="term" value="F:DNA helicase activity"/>
    <property type="evidence" value="ECO:0007669"/>
    <property type="project" value="UniProtKB-ARBA"/>
</dbReference>
<dbReference type="Pfam" id="PF13245">
    <property type="entry name" value="AAA_19"/>
    <property type="match status" value="1"/>
</dbReference>
<evidence type="ECO:0000259" key="3">
    <source>
        <dbReference type="Pfam" id="PF13538"/>
    </source>
</evidence>
<keyword evidence="2" id="KW-0067">ATP-binding</keyword>
<dbReference type="EMBL" id="LAZR01014636">
    <property type="protein sequence ID" value="KKM16609.1"/>
    <property type="molecule type" value="Genomic_DNA"/>
</dbReference>
<name>A0A0F9IA82_9ZZZZ</name>
<dbReference type="Gene3D" id="2.30.30.940">
    <property type="match status" value="1"/>
</dbReference>
<dbReference type="SUPFAM" id="SSF52540">
    <property type="entry name" value="P-loop containing nucleoside triphosphate hydrolases"/>
    <property type="match status" value="1"/>
</dbReference>
<evidence type="ECO:0000256" key="2">
    <source>
        <dbReference type="ARBA" id="ARBA00022840"/>
    </source>
</evidence>
<keyword evidence="1" id="KW-0547">Nucleotide-binding</keyword>
<dbReference type="InterPro" id="IPR027785">
    <property type="entry name" value="UvrD-like_helicase_C"/>
</dbReference>
<dbReference type="AlphaFoldDB" id="A0A0F9IA82"/>
<dbReference type="InterPro" id="IPR029493">
    <property type="entry name" value="RecD2-like_HHH"/>
</dbReference>
<feature type="domain" description="UvrD-like helicase C-terminal" evidence="3">
    <location>
        <begin position="565"/>
        <end position="610"/>
    </location>
</feature>
<dbReference type="CDD" id="cd18809">
    <property type="entry name" value="SF1_C_RecD"/>
    <property type="match status" value="1"/>
</dbReference>
<evidence type="ECO:0000313" key="5">
    <source>
        <dbReference type="EMBL" id="KKM16609.1"/>
    </source>
</evidence>
<organism evidence="5">
    <name type="scientific">marine sediment metagenome</name>
    <dbReference type="NCBI Taxonomy" id="412755"/>
    <lineage>
        <taxon>unclassified sequences</taxon>
        <taxon>metagenomes</taxon>
        <taxon>ecological metagenomes</taxon>
    </lineage>
</organism>
<protein>
    <recommendedName>
        <fullName evidence="6">UvrD-like helicase C-terminal domain-containing protein</fullName>
    </recommendedName>
</protein>
<feature type="domain" description="ATP-dependent RecD2 DNA helicase-like helix-hairpin-helix" evidence="4">
    <location>
        <begin position="45"/>
        <end position="128"/>
    </location>
</feature>
<dbReference type="CDD" id="cd17933">
    <property type="entry name" value="DEXSc_RecD-like"/>
    <property type="match status" value="1"/>
</dbReference>
<dbReference type="PANTHER" id="PTHR43788:SF6">
    <property type="entry name" value="DNA HELICASE B"/>
    <property type="match status" value="1"/>
</dbReference>
<dbReference type="GO" id="GO:0005524">
    <property type="term" value="F:ATP binding"/>
    <property type="evidence" value="ECO:0007669"/>
    <property type="project" value="UniProtKB-KW"/>
</dbReference>
<evidence type="ECO:0008006" key="6">
    <source>
        <dbReference type="Google" id="ProtNLM"/>
    </source>
</evidence>
<reference evidence="5" key="1">
    <citation type="journal article" date="2015" name="Nature">
        <title>Complex archaea that bridge the gap between prokaryotes and eukaryotes.</title>
        <authorList>
            <person name="Spang A."/>
            <person name="Saw J.H."/>
            <person name="Jorgensen S.L."/>
            <person name="Zaremba-Niedzwiedzka K."/>
            <person name="Martijn J."/>
            <person name="Lind A.E."/>
            <person name="van Eijk R."/>
            <person name="Schleper C."/>
            <person name="Guy L."/>
            <person name="Ettema T.J."/>
        </authorList>
    </citation>
    <scope>NUCLEOTIDE SEQUENCE</scope>
</reference>
<dbReference type="PANTHER" id="PTHR43788">
    <property type="entry name" value="DNA2/NAM7 HELICASE FAMILY MEMBER"/>
    <property type="match status" value="1"/>
</dbReference>
<gene>
    <name evidence="5" type="ORF">LCGC14_1684090</name>
</gene>
<dbReference type="Pfam" id="PF14490">
    <property type="entry name" value="HHH_RecD2"/>
    <property type="match status" value="1"/>
</dbReference>
<comment type="caution">
    <text evidence="5">The sequence shown here is derived from an EMBL/GenBank/DDBJ whole genome shotgun (WGS) entry which is preliminary data.</text>
</comment>
<proteinExistence type="predicted"/>